<evidence type="ECO:0000313" key="2">
    <source>
        <dbReference type="EMBL" id="RKF81552.1"/>
    </source>
</evidence>
<organism evidence="2 3">
    <name type="scientific">Golovinomyces cichoracearum</name>
    <dbReference type="NCBI Taxonomy" id="62708"/>
    <lineage>
        <taxon>Eukaryota</taxon>
        <taxon>Fungi</taxon>
        <taxon>Dikarya</taxon>
        <taxon>Ascomycota</taxon>
        <taxon>Pezizomycotina</taxon>
        <taxon>Leotiomycetes</taxon>
        <taxon>Erysiphales</taxon>
        <taxon>Erysiphaceae</taxon>
        <taxon>Golovinomyces</taxon>
    </lineage>
</organism>
<protein>
    <submittedName>
        <fullName evidence="2">Uncharacterized protein</fullName>
    </submittedName>
</protein>
<dbReference type="Proteomes" id="UP000285405">
    <property type="component" value="Unassembled WGS sequence"/>
</dbReference>
<dbReference type="EMBL" id="MCBR01002490">
    <property type="protein sequence ID" value="RKF81552.1"/>
    <property type="molecule type" value="Genomic_DNA"/>
</dbReference>
<evidence type="ECO:0000313" key="3">
    <source>
        <dbReference type="Proteomes" id="UP000285405"/>
    </source>
</evidence>
<reference evidence="2 3" key="1">
    <citation type="journal article" date="2018" name="BMC Genomics">
        <title>Comparative genome analyses reveal sequence features reflecting distinct modes of host-adaptation between dicot and monocot powdery mildew.</title>
        <authorList>
            <person name="Wu Y."/>
            <person name="Ma X."/>
            <person name="Pan Z."/>
            <person name="Kale S.D."/>
            <person name="Song Y."/>
            <person name="King H."/>
            <person name="Zhang Q."/>
            <person name="Presley C."/>
            <person name="Deng X."/>
            <person name="Wei C.I."/>
            <person name="Xiao S."/>
        </authorList>
    </citation>
    <scope>NUCLEOTIDE SEQUENCE [LARGE SCALE GENOMIC DNA]</scope>
    <source>
        <strain evidence="2">UCSC1</strain>
    </source>
</reference>
<keyword evidence="1" id="KW-0732">Signal</keyword>
<name>A0A420J431_9PEZI</name>
<accession>A0A420J431</accession>
<dbReference type="AlphaFoldDB" id="A0A420J431"/>
<proteinExistence type="predicted"/>
<sequence>MSDSLLRFFSFRLGSLFGTSILLSSSTQTFDDFCSFLEVLCSSIRSICVSLIMKLHVGQQIVKT</sequence>
<feature type="chain" id="PRO_5019232683" evidence="1">
    <location>
        <begin position="19"/>
        <end position="64"/>
    </location>
</feature>
<evidence type="ECO:0000256" key="1">
    <source>
        <dbReference type="SAM" id="SignalP"/>
    </source>
</evidence>
<comment type="caution">
    <text evidence="2">The sequence shown here is derived from an EMBL/GenBank/DDBJ whole genome shotgun (WGS) entry which is preliminary data.</text>
</comment>
<feature type="signal peptide" evidence="1">
    <location>
        <begin position="1"/>
        <end position="18"/>
    </location>
</feature>
<gene>
    <name evidence="2" type="ORF">GcC1_c12985o12</name>
</gene>